<dbReference type="HOGENOM" id="CLU_029499_0_2_2"/>
<evidence type="ECO:0000256" key="3">
    <source>
        <dbReference type="ARBA" id="ARBA00022490"/>
    </source>
</evidence>
<keyword evidence="5 9" id="KW-0808">Transferase</keyword>
<protein>
    <recommendedName>
        <fullName evidence="2">Bifunctional protein GlmU</fullName>
    </recommendedName>
</protein>
<dbReference type="CDD" id="cd04181">
    <property type="entry name" value="NTP_transferase"/>
    <property type="match status" value="1"/>
</dbReference>
<dbReference type="AlphaFoldDB" id="F6D8B8"/>
<dbReference type="InterPro" id="IPR050486">
    <property type="entry name" value="Mannose-1P_guanyltransferase"/>
</dbReference>
<sequence>MVKAIIMAGGKGTRLRPLTFIRPKPMIPLVNRPIIQHTVERLKLFGLKDVIMTLNYMSGNVKSYFKNGSNMGVNIDYSVERSPLGTGGSVRKAKKYVDKTFLVLSGDVISNINFKDILKFHKEKGAIATLVLTKVDDPSHFGIAVLDEGAKITNYLEKPAPSEVFSKIANTGIYVFEPEIFDFFEDKKGEVDFSNEIFPKLIEENAGIYGYVFDGYWNDVGRPESYLKATYDILNQKVKQTIYKAMIKPGIGKIGNIWTGKNIHMGKRVRIEGPVVIGSNCIIDDGSTISKGSVIGDNVFIGKNTNIQGSVILKDSVIKENSFLSGCIIDTKCRIEKNSIIEDGVVAGSRVRIGENSVVKSSRHIKNRIKILPDSIIDADLSVE</sequence>
<gene>
    <name evidence="9" type="ordered locus">MSWAN_1538</name>
</gene>
<dbReference type="InterPro" id="IPR005835">
    <property type="entry name" value="NTP_transferase_dom"/>
</dbReference>
<comment type="subcellular location">
    <subcellularLocation>
        <location evidence="1">Cytoplasm</location>
        <location evidence="1">Cytosol</location>
    </subcellularLocation>
</comment>
<accession>F6D8B8</accession>
<evidence type="ECO:0000259" key="8">
    <source>
        <dbReference type="Pfam" id="PF25084"/>
    </source>
</evidence>
<evidence type="ECO:0000256" key="2">
    <source>
        <dbReference type="ARBA" id="ARBA00013414"/>
    </source>
</evidence>
<keyword evidence="10" id="KW-1185">Reference proteome</keyword>
<dbReference type="InterPro" id="IPR029044">
    <property type="entry name" value="Nucleotide-diphossugar_trans"/>
</dbReference>
<feature type="domain" description="EIF2B subunit epsilon/gamma LbH" evidence="8">
    <location>
        <begin position="255"/>
        <end position="358"/>
    </location>
</feature>
<dbReference type="Gene3D" id="3.90.550.10">
    <property type="entry name" value="Spore Coat Polysaccharide Biosynthesis Protein SpsA, Chain A"/>
    <property type="match status" value="1"/>
</dbReference>
<dbReference type="OrthoDB" id="15372at2157"/>
<dbReference type="Pfam" id="PF00483">
    <property type="entry name" value="NTP_transferase"/>
    <property type="match status" value="1"/>
</dbReference>
<keyword evidence="6" id="KW-0648">Protein biosynthesis</keyword>
<dbReference type="InterPro" id="IPR011004">
    <property type="entry name" value="Trimer_LpxA-like_sf"/>
</dbReference>
<dbReference type="FunFam" id="3.90.550.10:FF:000013">
    <property type="entry name" value="mannose-1-phosphate guanyltransferase beta"/>
    <property type="match status" value="1"/>
</dbReference>
<evidence type="ECO:0000259" key="7">
    <source>
        <dbReference type="Pfam" id="PF00483"/>
    </source>
</evidence>
<dbReference type="Proteomes" id="UP000009231">
    <property type="component" value="Chromosome"/>
</dbReference>
<dbReference type="GeneID" id="10669045"/>
<feature type="domain" description="Nucleotidyl transferase" evidence="7">
    <location>
        <begin position="3"/>
        <end position="235"/>
    </location>
</feature>
<evidence type="ECO:0000256" key="6">
    <source>
        <dbReference type="ARBA" id="ARBA00022917"/>
    </source>
</evidence>
<dbReference type="Pfam" id="PF25084">
    <property type="entry name" value="LbH_EIF2B"/>
    <property type="match status" value="1"/>
</dbReference>
<proteinExistence type="predicted"/>
<keyword evidence="9" id="KW-0548">Nucleotidyltransferase</keyword>
<dbReference type="InterPro" id="IPR056764">
    <property type="entry name" value="LbH_EIF2B3/5"/>
</dbReference>
<dbReference type="GO" id="GO:0016779">
    <property type="term" value="F:nucleotidyltransferase activity"/>
    <property type="evidence" value="ECO:0007669"/>
    <property type="project" value="UniProtKB-KW"/>
</dbReference>
<evidence type="ECO:0000256" key="4">
    <source>
        <dbReference type="ARBA" id="ARBA00022540"/>
    </source>
</evidence>
<keyword evidence="3" id="KW-0963">Cytoplasm</keyword>
<dbReference type="PANTHER" id="PTHR22572">
    <property type="entry name" value="SUGAR-1-PHOSPHATE GUANYL TRANSFERASE"/>
    <property type="match status" value="1"/>
</dbReference>
<name>F6D8B8_METPW</name>
<reference evidence="9 10" key="1">
    <citation type="journal article" date="2014" name="Int. J. Syst. Evol. Microbiol.">
        <title>Methanobacterium paludis sp. nov. and a novel strain of Methanobacterium lacus isolated from northern peatlands.</title>
        <authorList>
            <person name="Cadillo-Quiroz H."/>
            <person name="Brauer S.L."/>
            <person name="Goodson N."/>
            <person name="Yavitt J.B."/>
            <person name="Zinder S.H."/>
        </authorList>
    </citation>
    <scope>NUCLEOTIDE SEQUENCE [LARGE SCALE GENOMIC DNA]</scope>
    <source>
        <strain evidence="10">DSM 25820 / JCM 18151 / SWAN1</strain>
    </source>
</reference>
<dbReference type="KEGG" id="mew:MSWAN_1538"/>
<dbReference type="eggNOG" id="arCOG00666">
    <property type="taxonomic scope" value="Archaea"/>
</dbReference>
<evidence type="ECO:0000256" key="5">
    <source>
        <dbReference type="ARBA" id="ARBA00022679"/>
    </source>
</evidence>
<evidence type="ECO:0000313" key="9">
    <source>
        <dbReference type="EMBL" id="AEG18552.1"/>
    </source>
</evidence>
<dbReference type="SUPFAM" id="SSF51161">
    <property type="entry name" value="Trimeric LpxA-like enzymes"/>
    <property type="match status" value="1"/>
</dbReference>
<dbReference type="SUPFAM" id="SSF53448">
    <property type="entry name" value="Nucleotide-diphospho-sugar transferases"/>
    <property type="match status" value="1"/>
</dbReference>
<dbReference type="Gene3D" id="2.160.10.10">
    <property type="entry name" value="Hexapeptide repeat proteins"/>
    <property type="match status" value="2"/>
</dbReference>
<dbReference type="STRING" id="868131.MSWAN_1538"/>
<evidence type="ECO:0000313" key="10">
    <source>
        <dbReference type="Proteomes" id="UP000009231"/>
    </source>
</evidence>
<dbReference type="RefSeq" id="WP_013826051.1">
    <property type="nucleotide sequence ID" value="NC_015574.1"/>
</dbReference>
<evidence type="ECO:0000256" key="1">
    <source>
        <dbReference type="ARBA" id="ARBA00004514"/>
    </source>
</evidence>
<organism evidence="9 10">
    <name type="scientific">Methanobacterium paludis (strain DSM 25820 / JCM 18151 / SWAN1)</name>
    <dbReference type="NCBI Taxonomy" id="868131"/>
    <lineage>
        <taxon>Archaea</taxon>
        <taxon>Methanobacteriati</taxon>
        <taxon>Methanobacteriota</taxon>
        <taxon>Methanomada group</taxon>
        <taxon>Methanobacteria</taxon>
        <taxon>Methanobacteriales</taxon>
        <taxon>Methanobacteriaceae</taxon>
        <taxon>Methanobacterium</taxon>
    </lineage>
</organism>
<keyword evidence="4" id="KW-0396">Initiation factor</keyword>
<dbReference type="EMBL" id="CP002772">
    <property type="protein sequence ID" value="AEG18552.1"/>
    <property type="molecule type" value="Genomic_DNA"/>
</dbReference>